<keyword evidence="2" id="KW-1185">Reference proteome</keyword>
<organism evidence="1 2">
    <name type="scientific">Roseivirga echinicomitans</name>
    <dbReference type="NCBI Taxonomy" id="296218"/>
    <lineage>
        <taxon>Bacteria</taxon>
        <taxon>Pseudomonadati</taxon>
        <taxon>Bacteroidota</taxon>
        <taxon>Cytophagia</taxon>
        <taxon>Cytophagales</taxon>
        <taxon>Roseivirgaceae</taxon>
        <taxon>Roseivirga</taxon>
    </lineage>
</organism>
<evidence type="ECO:0000313" key="2">
    <source>
        <dbReference type="Proteomes" id="UP000075615"/>
    </source>
</evidence>
<comment type="caution">
    <text evidence="1">The sequence shown here is derived from an EMBL/GenBank/DDBJ whole genome shotgun (WGS) entry which is preliminary data.</text>
</comment>
<dbReference type="OrthoDB" id="981783at2"/>
<dbReference type="AlphaFoldDB" id="A0A150XD26"/>
<gene>
    <name evidence="1" type="ORF">AWN68_06060</name>
</gene>
<name>A0A150XD26_9BACT</name>
<dbReference type="RefSeq" id="WP_068415855.1">
    <property type="nucleotide sequence ID" value="NZ_LRDB01000023.1"/>
</dbReference>
<reference evidence="1 2" key="1">
    <citation type="submission" date="2016-01" db="EMBL/GenBank/DDBJ databases">
        <title>Genome sequencing of Roseivirga echinicomitans KMM 6058.</title>
        <authorList>
            <person name="Selvaratnam C."/>
            <person name="Thevarajoo S."/>
            <person name="Goh K.M."/>
            <person name="Ee R."/>
            <person name="Chan K.-G."/>
            <person name="Chong C.S."/>
        </authorList>
    </citation>
    <scope>NUCLEOTIDE SEQUENCE [LARGE SCALE GENOMIC DNA]</scope>
    <source>
        <strain evidence="1 2">KMM 6058</strain>
    </source>
</reference>
<dbReference type="STRING" id="296218.AWN68_06060"/>
<protein>
    <submittedName>
        <fullName evidence="1">Uncharacterized protein</fullName>
    </submittedName>
</protein>
<sequence>MRCSSGKIQYDSQHLAEDALIDQHIYKGFAEHQGPQNVYECRDCGYWHMTSRNAERLPRLQEMIDSGELKRKQNASQWERRF</sequence>
<dbReference type="EMBL" id="LRDB01000023">
    <property type="protein sequence ID" value="KYG76590.1"/>
    <property type="molecule type" value="Genomic_DNA"/>
</dbReference>
<accession>A0A150XD26</accession>
<proteinExistence type="predicted"/>
<evidence type="ECO:0000313" key="1">
    <source>
        <dbReference type="EMBL" id="KYG76590.1"/>
    </source>
</evidence>
<dbReference type="Proteomes" id="UP000075615">
    <property type="component" value="Unassembled WGS sequence"/>
</dbReference>